<proteinExistence type="predicted"/>
<dbReference type="RefSeq" id="WP_089378185.1">
    <property type="nucleotide sequence ID" value="NZ_FZNX01000003.1"/>
</dbReference>
<dbReference type="Proteomes" id="UP000198412">
    <property type="component" value="Unassembled WGS sequence"/>
</dbReference>
<dbReference type="EMBL" id="FZNX01000003">
    <property type="protein sequence ID" value="SNR58894.1"/>
    <property type="molecule type" value="Genomic_DNA"/>
</dbReference>
<evidence type="ECO:0000313" key="1">
    <source>
        <dbReference type="EMBL" id="SNR58894.1"/>
    </source>
</evidence>
<gene>
    <name evidence="1" type="ORF">SAMN04488111_1868</name>
</gene>
<organism evidence="1 2">
    <name type="scientific">Lutibacter flavus</name>
    <dbReference type="NCBI Taxonomy" id="691689"/>
    <lineage>
        <taxon>Bacteria</taxon>
        <taxon>Pseudomonadati</taxon>
        <taxon>Bacteroidota</taxon>
        <taxon>Flavobacteriia</taxon>
        <taxon>Flavobacteriales</taxon>
        <taxon>Flavobacteriaceae</taxon>
        <taxon>Lutibacter</taxon>
    </lineage>
</organism>
<reference evidence="2" key="1">
    <citation type="submission" date="2017-06" db="EMBL/GenBank/DDBJ databases">
        <authorList>
            <person name="Varghese N."/>
            <person name="Submissions S."/>
        </authorList>
    </citation>
    <scope>NUCLEOTIDE SEQUENCE [LARGE SCALE GENOMIC DNA]</scope>
    <source>
        <strain evidence="2">DSM 27993</strain>
    </source>
</reference>
<sequence>MSYRRDVFEKGFSKVKKELYIETNNYHIDSYTGKPLNPGEPWDFEHIISAKEFSSIPEVKKLDFETQSRILNHRKNIGFTMRDINKSKSKYPLVEWLERKSNGRGLTNSEHYNIDIKKAKKLRSNVLEFLIAEIKKAL</sequence>
<protein>
    <submittedName>
        <fullName evidence="1">Uncharacterized protein</fullName>
    </submittedName>
</protein>
<dbReference type="AlphaFoldDB" id="A0A238XKN9"/>
<evidence type="ECO:0000313" key="2">
    <source>
        <dbReference type="Proteomes" id="UP000198412"/>
    </source>
</evidence>
<keyword evidence="2" id="KW-1185">Reference proteome</keyword>
<accession>A0A238XKN9</accession>
<dbReference type="OrthoDB" id="824656at2"/>
<name>A0A238XKN9_9FLAO</name>